<feature type="domain" description="C-type lectin" evidence="2">
    <location>
        <begin position="108"/>
        <end position="216"/>
    </location>
</feature>
<dbReference type="InterPro" id="IPR016187">
    <property type="entry name" value="CTDL_fold"/>
</dbReference>
<dbReference type="InterPro" id="IPR001304">
    <property type="entry name" value="C-type_lectin-like"/>
</dbReference>
<reference evidence="4" key="1">
    <citation type="submission" date="2024-04" db="EMBL/GenBank/DDBJ databases">
        <title>Salinicola lusitanus LLJ914,a marine bacterium isolated from the Okinawa Trough.</title>
        <authorList>
            <person name="Li J."/>
        </authorList>
    </citation>
    <scope>NUCLEOTIDE SEQUENCE [LARGE SCALE GENOMIC DNA]</scope>
</reference>
<feature type="signal peptide" evidence="1">
    <location>
        <begin position="1"/>
        <end position="19"/>
    </location>
</feature>
<dbReference type="InterPro" id="IPR016186">
    <property type="entry name" value="C-type_lectin-like/link_sf"/>
</dbReference>
<evidence type="ECO:0000259" key="2">
    <source>
        <dbReference type="PROSITE" id="PS50041"/>
    </source>
</evidence>
<proteinExistence type="predicted"/>
<dbReference type="Pfam" id="PF00059">
    <property type="entry name" value="Lectin_C"/>
    <property type="match status" value="1"/>
</dbReference>
<keyword evidence="1" id="KW-0732">Signal</keyword>
<sequence>MFAMEKATQVVFLLHAILALSIGGSREYHYFPQKTFCRENYLDLATIETEEEWSKVQLILENASLEPWIGLYDPYTSWRWSLDGKYLYQDSDTPFGDWFTLVSDSWRKPTNSYVVNSTSMTWFEAQSHCRLHYTDLTSVRNVQEKDAILGILESSQTYWVGLSRESWKWSDQSPFSLKKWAPNEGLNELTNEFCASIGLTGFKDGDCAQAKPFLCTVPVMKTFKVEIKTDSLNVDDPSAQDSLLQNLERQLKEQGIHQNFTLRWRKQADGKLFSRKKEKHNTPPPCPHNGVLTESQSSLYLEEAGQGHQEVQSVLSCPLDCVRWGQKVLASFTSMLDHESHPCMTQLQ</sequence>
<dbReference type="PANTHER" id="PTHR45784">
    <property type="entry name" value="C-TYPE LECTIN DOMAIN FAMILY 20 MEMBER A-RELATED"/>
    <property type="match status" value="1"/>
</dbReference>
<dbReference type="SUPFAM" id="SSF56436">
    <property type="entry name" value="C-type lectin-like"/>
    <property type="match status" value="2"/>
</dbReference>
<keyword evidence="4" id="KW-1185">Reference proteome</keyword>
<accession>A0AAW0NEW0</accession>
<name>A0AAW0NEW0_9GOBI</name>
<dbReference type="AlphaFoldDB" id="A0AAW0NEW0"/>
<dbReference type="SMART" id="SM00034">
    <property type="entry name" value="CLECT"/>
    <property type="match status" value="1"/>
</dbReference>
<gene>
    <name evidence="3" type="ORF">WMY93_019276</name>
</gene>
<evidence type="ECO:0000313" key="4">
    <source>
        <dbReference type="Proteomes" id="UP001460270"/>
    </source>
</evidence>
<feature type="domain" description="C-type lectin" evidence="2">
    <location>
        <begin position="23"/>
        <end position="111"/>
    </location>
</feature>
<feature type="chain" id="PRO_5043317708" description="C-type lectin domain-containing protein" evidence="1">
    <location>
        <begin position="20"/>
        <end position="348"/>
    </location>
</feature>
<dbReference type="PANTHER" id="PTHR45784:SF3">
    <property type="entry name" value="C-TYPE LECTIN DOMAIN FAMILY 4 MEMBER K-LIKE-RELATED"/>
    <property type="match status" value="1"/>
</dbReference>
<evidence type="ECO:0000256" key="1">
    <source>
        <dbReference type="SAM" id="SignalP"/>
    </source>
</evidence>
<protein>
    <recommendedName>
        <fullName evidence="2">C-type lectin domain-containing protein</fullName>
    </recommendedName>
</protein>
<dbReference type="Proteomes" id="UP001460270">
    <property type="component" value="Unassembled WGS sequence"/>
</dbReference>
<comment type="caution">
    <text evidence="3">The sequence shown here is derived from an EMBL/GenBank/DDBJ whole genome shotgun (WGS) entry which is preliminary data.</text>
</comment>
<dbReference type="Gene3D" id="3.10.100.10">
    <property type="entry name" value="Mannose-Binding Protein A, subunit A"/>
    <property type="match status" value="2"/>
</dbReference>
<dbReference type="PROSITE" id="PS50041">
    <property type="entry name" value="C_TYPE_LECTIN_2"/>
    <property type="match status" value="2"/>
</dbReference>
<evidence type="ECO:0000313" key="3">
    <source>
        <dbReference type="EMBL" id="KAK7898423.1"/>
    </source>
</evidence>
<organism evidence="3 4">
    <name type="scientific">Mugilogobius chulae</name>
    <name type="common">yellowstripe goby</name>
    <dbReference type="NCBI Taxonomy" id="88201"/>
    <lineage>
        <taxon>Eukaryota</taxon>
        <taxon>Metazoa</taxon>
        <taxon>Chordata</taxon>
        <taxon>Craniata</taxon>
        <taxon>Vertebrata</taxon>
        <taxon>Euteleostomi</taxon>
        <taxon>Actinopterygii</taxon>
        <taxon>Neopterygii</taxon>
        <taxon>Teleostei</taxon>
        <taxon>Neoteleostei</taxon>
        <taxon>Acanthomorphata</taxon>
        <taxon>Gobiaria</taxon>
        <taxon>Gobiiformes</taxon>
        <taxon>Gobioidei</taxon>
        <taxon>Gobiidae</taxon>
        <taxon>Gobionellinae</taxon>
        <taxon>Mugilogobius</taxon>
    </lineage>
</organism>
<dbReference type="EMBL" id="JBBPFD010000014">
    <property type="protein sequence ID" value="KAK7898423.1"/>
    <property type="molecule type" value="Genomic_DNA"/>
</dbReference>